<evidence type="ECO:0000313" key="2">
    <source>
        <dbReference type="Proteomes" id="UP001171620"/>
    </source>
</evidence>
<gene>
    <name evidence="1" type="ORF">QZM33_25625</name>
</gene>
<protein>
    <submittedName>
        <fullName evidence="1">Uncharacterized protein</fullName>
    </submittedName>
</protein>
<comment type="caution">
    <text evidence="1">The sequence shown here is derived from an EMBL/GenBank/DDBJ whole genome shotgun (WGS) entry which is preliminary data.</text>
</comment>
<sequence length="75" mass="8616">MNTVNIAAKLKNKSLPLVEEMKTWCANNNLAYKLHFHYVRDNLELYQQQNKMLVGFSFDSNTDAVAFKLMFGAGE</sequence>
<dbReference type="RefSeq" id="WP_146123439.1">
    <property type="nucleotide sequence ID" value="NZ_JAUJRV010000029.1"/>
</dbReference>
<proteinExistence type="predicted"/>
<evidence type="ECO:0000313" key="1">
    <source>
        <dbReference type="EMBL" id="MDN7798325.1"/>
    </source>
</evidence>
<name>A0AAW7T7Q3_BURVI</name>
<reference evidence="1" key="1">
    <citation type="submission" date="2023-07" db="EMBL/GenBank/DDBJ databases">
        <title>A collection of bacterial strains from the Burkholderia cepacia Research Laboratory and Repository.</title>
        <authorList>
            <person name="Lipuma J."/>
            <person name="Spilker T."/>
            <person name="Caverly L."/>
        </authorList>
    </citation>
    <scope>NUCLEOTIDE SEQUENCE</scope>
    <source>
        <strain evidence="1">AU44268</strain>
    </source>
</reference>
<dbReference type="Proteomes" id="UP001171620">
    <property type="component" value="Unassembled WGS sequence"/>
</dbReference>
<dbReference type="EMBL" id="JAUJRV010000029">
    <property type="protein sequence ID" value="MDN7798325.1"/>
    <property type="molecule type" value="Genomic_DNA"/>
</dbReference>
<accession>A0AAW7T7Q3</accession>
<dbReference type="AlphaFoldDB" id="A0AAW7T7Q3"/>
<organism evidence="1 2">
    <name type="scientific">Burkholderia vietnamiensis</name>
    <dbReference type="NCBI Taxonomy" id="60552"/>
    <lineage>
        <taxon>Bacteria</taxon>
        <taxon>Pseudomonadati</taxon>
        <taxon>Pseudomonadota</taxon>
        <taxon>Betaproteobacteria</taxon>
        <taxon>Burkholderiales</taxon>
        <taxon>Burkholderiaceae</taxon>
        <taxon>Burkholderia</taxon>
        <taxon>Burkholderia cepacia complex</taxon>
    </lineage>
</organism>